<keyword evidence="4" id="KW-1185">Reference proteome</keyword>
<dbReference type="Proteomes" id="UP000245021">
    <property type="component" value="Unassembled WGS sequence"/>
</dbReference>
<evidence type="ECO:0000256" key="1">
    <source>
        <dbReference type="SAM" id="MobiDB-lite"/>
    </source>
</evidence>
<comment type="caution">
    <text evidence="3">The sequence shown here is derived from an EMBL/GenBank/DDBJ whole genome shotgun (WGS) entry which is preliminary data.</text>
</comment>
<feature type="compositionally biased region" description="Polar residues" evidence="1">
    <location>
        <begin position="360"/>
        <end position="372"/>
    </location>
</feature>
<protein>
    <submittedName>
        <fullName evidence="3">Replicative DNA helicase</fullName>
    </submittedName>
</protein>
<evidence type="ECO:0000313" key="4">
    <source>
        <dbReference type="Proteomes" id="UP000245021"/>
    </source>
</evidence>
<keyword evidence="3" id="KW-0347">Helicase</keyword>
<gene>
    <name evidence="3" type="primary">dnaB_2</name>
    <name evidence="3" type="ORF">NtB2_00786</name>
</gene>
<feature type="domain" description="Replicative helicase loading/DNA remodeling protein DnaB N-terminal winged helix" evidence="2">
    <location>
        <begin position="1"/>
        <end position="221"/>
    </location>
</feature>
<feature type="region of interest" description="Disordered" evidence="1">
    <location>
        <begin position="336"/>
        <end position="373"/>
    </location>
</feature>
<evidence type="ECO:0000259" key="2">
    <source>
        <dbReference type="Pfam" id="PF25888"/>
    </source>
</evidence>
<sequence>MRAGDQFHIVNRGKVSFDADAFSLLYLPIIGKDAYVVYQLLRTFYQGRIMDLLDYLDCSVNDFEEATERLSAIGLIRIAEDGGDEFYIELMSPLAFDDFMADDFYKQLLAYYIGEQKVSALSFREELKGQEISKKFSDVYPVQFDKGPSIRASRSNFDLYNFKKIMRDRSIRFNDEGADTLSIVSMADKFGLDWFELFTLATENLNEDQTINTSRMLDKLSVKASGQAKTTDLTVTEREIIRTAKAHKPEDFLLRLKKQKNTSITDDEKHLLVDLGKFNISPEVQNLIFYYYLAVQQKANINRNQAQNLANDWTASKILTAEQAIERIRSWGAQQKEKQAKQLQTKPAFAQKQVKKAPEWSNSNYVNQTTAEEQAELDRIREEALRKIEGDK</sequence>
<keyword evidence="3" id="KW-0547">Nucleotide-binding</keyword>
<proteinExistence type="predicted"/>
<evidence type="ECO:0000313" key="3">
    <source>
        <dbReference type="EMBL" id="GBG96662.1"/>
    </source>
</evidence>
<dbReference type="GO" id="GO:0004386">
    <property type="term" value="F:helicase activity"/>
    <property type="evidence" value="ECO:0007669"/>
    <property type="project" value="UniProtKB-KW"/>
</dbReference>
<dbReference type="AlphaFoldDB" id="A0A2R5HF55"/>
<dbReference type="InterPro" id="IPR058660">
    <property type="entry name" value="WHD_DnaB"/>
</dbReference>
<accession>A0A2R5HF55</accession>
<dbReference type="EMBL" id="BFFO01000004">
    <property type="protein sequence ID" value="GBG96662.1"/>
    <property type="molecule type" value="Genomic_DNA"/>
</dbReference>
<name>A0A2R5HF55_9LACT</name>
<keyword evidence="3" id="KW-0378">Hydrolase</keyword>
<reference evidence="3 4" key="1">
    <citation type="journal article" date="2018" name="Genome Announc.">
        <title>Draft Genome Sequence of Lactococcus sp. Strain NtB2 (JCM 32569), Isolated from the Gut of the Higher Termite Nasutitermes takasagoensis.</title>
        <authorList>
            <person name="Noda S."/>
            <person name="Aihara C."/>
            <person name="Yuki M."/>
            <person name="Ohkuma M."/>
        </authorList>
    </citation>
    <scope>NUCLEOTIDE SEQUENCE [LARGE SCALE GENOMIC DNA]</scope>
    <source>
        <strain evidence="3 4">NtB2</strain>
    </source>
</reference>
<dbReference type="OrthoDB" id="2082007at2"/>
<organism evidence="3 4">
    <name type="scientific">Lactococcus termiticola</name>
    <dbReference type="NCBI Taxonomy" id="2169526"/>
    <lineage>
        <taxon>Bacteria</taxon>
        <taxon>Bacillati</taxon>
        <taxon>Bacillota</taxon>
        <taxon>Bacilli</taxon>
        <taxon>Lactobacillales</taxon>
        <taxon>Streptococcaceae</taxon>
        <taxon>Lactococcus</taxon>
    </lineage>
</organism>
<keyword evidence="3" id="KW-0067">ATP-binding</keyword>
<dbReference type="Pfam" id="PF25888">
    <property type="entry name" value="WHD_DnaB"/>
    <property type="match status" value="1"/>
</dbReference>